<keyword evidence="1" id="KW-0472">Membrane</keyword>
<keyword evidence="3" id="KW-1185">Reference proteome</keyword>
<evidence type="ECO:0000313" key="2">
    <source>
        <dbReference type="EMBL" id="OWF41238.1"/>
    </source>
</evidence>
<dbReference type="AlphaFoldDB" id="A0A210PXL1"/>
<feature type="transmembrane region" description="Helical" evidence="1">
    <location>
        <begin position="146"/>
        <end position="169"/>
    </location>
</feature>
<evidence type="ECO:0000256" key="1">
    <source>
        <dbReference type="SAM" id="Phobius"/>
    </source>
</evidence>
<reference evidence="2 3" key="1">
    <citation type="journal article" date="2017" name="Nat. Ecol. Evol.">
        <title>Scallop genome provides insights into evolution of bilaterian karyotype and development.</title>
        <authorList>
            <person name="Wang S."/>
            <person name="Zhang J."/>
            <person name="Jiao W."/>
            <person name="Li J."/>
            <person name="Xun X."/>
            <person name="Sun Y."/>
            <person name="Guo X."/>
            <person name="Huan P."/>
            <person name="Dong B."/>
            <person name="Zhang L."/>
            <person name="Hu X."/>
            <person name="Sun X."/>
            <person name="Wang J."/>
            <person name="Zhao C."/>
            <person name="Wang Y."/>
            <person name="Wang D."/>
            <person name="Huang X."/>
            <person name="Wang R."/>
            <person name="Lv J."/>
            <person name="Li Y."/>
            <person name="Zhang Z."/>
            <person name="Liu B."/>
            <person name="Lu W."/>
            <person name="Hui Y."/>
            <person name="Liang J."/>
            <person name="Zhou Z."/>
            <person name="Hou R."/>
            <person name="Li X."/>
            <person name="Liu Y."/>
            <person name="Li H."/>
            <person name="Ning X."/>
            <person name="Lin Y."/>
            <person name="Zhao L."/>
            <person name="Xing Q."/>
            <person name="Dou J."/>
            <person name="Li Y."/>
            <person name="Mao J."/>
            <person name="Guo H."/>
            <person name="Dou H."/>
            <person name="Li T."/>
            <person name="Mu C."/>
            <person name="Jiang W."/>
            <person name="Fu Q."/>
            <person name="Fu X."/>
            <person name="Miao Y."/>
            <person name="Liu J."/>
            <person name="Yu Q."/>
            <person name="Li R."/>
            <person name="Liao H."/>
            <person name="Li X."/>
            <person name="Kong Y."/>
            <person name="Jiang Z."/>
            <person name="Chourrout D."/>
            <person name="Li R."/>
            <person name="Bao Z."/>
        </authorList>
    </citation>
    <scope>NUCLEOTIDE SEQUENCE [LARGE SCALE GENOMIC DNA]</scope>
    <source>
        <strain evidence="2 3">PY_sf001</strain>
    </source>
</reference>
<name>A0A210PXL1_MIZYE</name>
<organism evidence="2 3">
    <name type="scientific">Mizuhopecten yessoensis</name>
    <name type="common">Japanese scallop</name>
    <name type="synonym">Patinopecten yessoensis</name>
    <dbReference type="NCBI Taxonomy" id="6573"/>
    <lineage>
        <taxon>Eukaryota</taxon>
        <taxon>Metazoa</taxon>
        <taxon>Spiralia</taxon>
        <taxon>Lophotrochozoa</taxon>
        <taxon>Mollusca</taxon>
        <taxon>Bivalvia</taxon>
        <taxon>Autobranchia</taxon>
        <taxon>Pteriomorphia</taxon>
        <taxon>Pectinida</taxon>
        <taxon>Pectinoidea</taxon>
        <taxon>Pectinidae</taxon>
        <taxon>Mizuhopecten</taxon>
    </lineage>
</organism>
<sequence length="323" mass="36250">MANVSSSDLLWDHAGEDLEDNPLINTYSTDTPARQRGNRRAVHDIDREGVQLSYYQTVKLLENLEESSETLKQYLEDLNESSQENDRDTTTINSSMRQRFCQKCLRALQQITGTKTIIFTLLLQGINLLIQTIIDIWSKKDDDNAIVVSCVTMIVLQLVNLILIMFSSVKLAQQLVGRKVNGILMVQSYFASILLFAGLYTVTSRLKPGSWKDIRESVEESPGLIIALYTKFLYFSVSTATLCGTASTSPFEWYNYIFVSLQMLLSFMYFASILGHALTPFAGESPKQTRLRAISAARREPDAITPCIRATPLPANYGTINDG</sequence>
<proteinExistence type="predicted"/>
<feature type="transmembrane region" description="Helical" evidence="1">
    <location>
        <begin position="223"/>
        <end position="244"/>
    </location>
</feature>
<dbReference type="OrthoDB" id="5967862at2759"/>
<evidence type="ECO:0000313" key="3">
    <source>
        <dbReference type="Proteomes" id="UP000242188"/>
    </source>
</evidence>
<dbReference type="Proteomes" id="UP000242188">
    <property type="component" value="Unassembled WGS sequence"/>
</dbReference>
<keyword evidence="1" id="KW-1133">Transmembrane helix</keyword>
<gene>
    <name evidence="2" type="ORF">KP79_PYT21418</name>
</gene>
<feature type="transmembrane region" description="Helical" evidence="1">
    <location>
        <begin position="256"/>
        <end position="278"/>
    </location>
</feature>
<protein>
    <submittedName>
        <fullName evidence="2">Uncharacterized protein</fullName>
    </submittedName>
</protein>
<accession>A0A210PXL1</accession>
<feature type="transmembrane region" description="Helical" evidence="1">
    <location>
        <begin position="116"/>
        <end position="134"/>
    </location>
</feature>
<feature type="transmembrane region" description="Helical" evidence="1">
    <location>
        <begin position="181"/>
        <end position="203"/>
    </location>
</feature>
<keyword evidence="1" id="KW-0812">Transmembrane</keyword>
<dbReference type="EMBL" id="NEDP02005415">
    <property type="protein sequence ID" value="OWF41238.1"/>
    <property type="molecule type" value="Genomic_DNA"/>
</dbReference>
<comment type="caution">
    <text evidence="2">The sequence shown here is derived from an EMBL/GenBank/DDBJ whole genome shotgun (WGS) entry which is preliminary data.</text>
</comment>